<name>A0AAN8G0M4_TRICO</name>
<gene>
    <name evidence="1" type="ORF">GCK32_019968</name>
</gene>
<sequence>PFLHDPTIAGSESNLRNFELETYRAFLGTVAAKIRSFNEYILQGRQSDFSDVFLAFINLTKEPISQKMIEIERECDIELEKKGFTALQRSHLPDLFRNDRKANIL</sequence>
<reference evidence="1 2" key="1">
    <citation type="submission" date="2019-10" db="EMBL/GenBank/DDBJ databases">
        <title>Assembly and Annotation for the nematode Trichostrongylus colubriformis.</title>
        <authorList>
            <person name="Martin J."/>
        </authorList>
    </citation>
    <scope>NUCLEOTIDE SEQUENCE [LARGE SCALE GENOMIC DNA]</scope>
    <source>
        <strain evidence="1">G859</strain>
        <tissue evidence="1">Whole worm</tissue>
    </source>
</reference>
<dbReference type="Proteomes" id="UP001331761">
    <property type="component" value="Unassembled WGS sequence"/>
</dbReference>
<evidence type="ECO:0000313" key="2">
    <source>
        <dbReference type="Proteomes" id="UP001331761"/>
    </source>
</evidence>
<comment type="caution">
    <text evidence="1">The sequence shown here is derived from an EMBL/GenBank/DDBJ whole genome shotgun (WGS) entry which is preliminary data.</text>
</comment>
<accession>A0AAN8G0M4</accession>
<organism evidence="1 2">
    <name type="scientific">Trichostrongylus colubriformis</name>
    <name type="common">Black scour worm</name>
    <dbReference type="NCBI Taxonomy" id="6319"/>
    <lineage>
        <taxon>Eukaryota</taxon>
        <taxon>Metazoa</taxon>
        <taxon>Ecdysozoa</taxon>
        <taxon>Nematoda</taxon>
        <taxon>Chromadorea</taxon>
        <taxon>Rhabditida</taxon>
        <taxon>Rhabditina</taxon>
        <taxon>Rhabditomorpha</taxon>
        <taxon>Strongyloidea</taxon>
        <taxon>Trichostrongylidae</taxon>
        <taxon>Trichostrongylus</taxon>
    </lineage>
</organism>
<protein>
    <submittedName>
        <fullName evidence="1">Uncharacterized protein</fullName>
    </submittedName>
</protein>
<dbReference type="AlphaFoldDB" id="A0AAN8G0M4"/>
<proteinExistence type="predicted"/>
<evidence type="ECO:0000313" key="1">
    <source>
        <dbReference type="EMBL" id="KAK5984185.1"/>
    </source>
</evidence>
<dbReference type="EMBL" id="WIXE01003166">
    <property type="protein sequence ID" value="KAK5984185.1"/>
    <property type="molecule type" value="Genomic_DNA"/>
</dbReference>
<keyword evidence="2" id="KW-1185">Reference proteome</keyword>
<feature type="non-terminal residue" evidence="1">
    <location>
        <position position="1"/>
    </location>
</feature>
<feature type="non-terminal residue" evidence="1">
    <location>
        <position position="105"/>
    </location>
</feature>